<dbReference type="Proteomes" id="UP001165044">
    <property type="component" value="Unassembled WGS sequence"/>
</dbReference>
<name>A0ABQ5Q1A2_9BACT</name>
<dbReference type="SUPFAM" id="SSF82171">
    <property type="entry name" value="DPP6 N-terminal domain-like"/>
    <property type="match status" value="1"/>
</dbReference>
<accession>A0ABQ5Q1A2</accession>
<dbReference type="RefSeq" id="WP_285610351.1">
    <property type="nucleotide sequence ID" value="NZ_BSDC01000005.1"/>
</dbReference>
<feature type="region of interest" description="Disordered" evidence="1">
    <location>
        <begin position="487"/>
        <end position="518"/>
    </location>
</feature>
<evidence type="ECO:0000256" key="2">
    <source>
        <dbReference type="SAM" id="SignalP"/>
    </source>
</evidence>
<protein>
    <submittedName>
        <fullName evidence="3">Uncharacterized protein</fullName>
    </submittedName>
</protein>
<evidence type="ECO:0000313" key="3">
    <source>
        <dbReference type="EMBL" id="GLH68439.1"/>
    </source>
</evidence>
<evidence type="ECO:0000313" key="4">
    <source>
        <dbReference type="Proteomes" id="UP001165044"/>
    </source>
</evidence>
<organism evidence="3 4">
    <name type="scientific">Geothrix edaphica</name>
    <dbReference type="NCBI Taxonomy" id="2927976"/>
    <lineage>
        <taxon>Bacteria</taxon>
        <taxon>Pseudomonadati</taxon>
        <taxon>Acidobacteriota</taxon>
        <taxon>Holophagae</taxon>
        <taxon>Holophagales</taxon>
        <taxon>Holophagaceae</taxon>
        <taxon>Geothrix</taxon>
    </lineage>
</organism>
<keyword evidence="4" id="KW-1185">Reference proteome</keyword>
<comment type="caution">
    <text evidence="3">The sequence shown here is derived from an EMBL/GenBank/DDBJ whole genome shotgun (WGS) entry which is preliminary data.</text>
</comment>
<feature type="signal peptide" evidence="2">
    <location>
        <begin position="1"/>
        <end position="19"/>
    </location>
</feature>
<proteinExistence type="predicted"/>
<reference evidence="3" key="1">
    <citation type="journal article" date="2023" name="Antonie Van Leeuwenhoek">
        <title>Mesoterricola silvestris gen. nov., sp. nov., Mesoterricola sediminis sp. nov., Geothrix oryzae sp. nov., Geothrix edaphica sp. nov., Geothrix rubra sp. nov., and Geothrix limicola sp. nov., six novel members of Acidobacteriota isolated from soils.</title>
        <authorList>
            <person name="Itoh H."/>
            <person name="Sugisawa Y."/>
            <person name="Mise K."/>
            <person name="Xu Z."/>
            <person name="Kuniyasu M."/>
            <person name="Ushijima N."/>
            <person name="Kawano K."/>
            <person name="Kobayashi E."/>
            <person name="Shiratori Y."/>
            <person name="Masuda Y."/>
            <person name="Senoo K."/>
        </authorList>
    </citation>
    <scope>NUCLEOTIDE SEQUENCE</scope>
    <source>
        <strain evidence="3">Red802</strain>
    </source>
</reference>
<feature type="region of interest" description="Disordered" evidence="1">
    <location>
        <begin position="411"/>
        <end position="431"/>
    </location>
</feature>
<sequence>MRPRILTPALALLPALVQAAPARVQAPDAPWLTFATAHYRIHCPAAFEAFGRDVAGRVEGVHAQYLGLVGFAYEKPGKPIDIVILDPVLEANGLAFPILQRPQVVLWKTEPAPDSPIGHHRGWAELLVAHELGHMHHLLRPARRPNLWQRWTAVLGPLAEKSPRWVTEGYATLIEGKLTGSGRPHSAIRAAVLRQWALEGKLPTYEALSGTRGFLGGSLAYLGGSGYLEWLEAKAGDPKVLQTLWLRLAGKRDFEAAFRATFGFGPKDGYQRYCAELTHTALELERFARAQGLREGELVTQLQGWASDLALSPDGTKLLARVTAPKHPGLYVWDLKAMPKAAQPEPGEPVDHAPAAPVLPPARRLGPVNGALPWKPLWTGPDRIAFQLRLPDAEGVLKPQPWQWTLGRGLTRGSAPAPEVARPATPGGPTWREVEGIWNLVDGQGRPLTRTLAAAWNPVATPDGRWIYYTQLSASGLQIRRLDATRPPLDAKPLPQDPAPLVPGQVLPKADESSPLPPPVPVEPHPYRVGESHDTFTLAGYSATPSGLSAQLGAGGNDLLNRLNWQVLAGLGDGAGPRGGMAGVAWRGWRWAPSLQAFSLLERPSSQRFAPLAGFDRERRGAELAFERADLGRPRAHFRPVAAFERVAPADASPIHRALWGVDAGLGSFWSRDGQGLRAALASREQQGRTDGHAWTLTRTTLTLGWINPWSPLTVHLEEGRIGGDPTTLDRFRLGGVGTSLLPTALDANRVVQAALPAYTATGNRLRRLRGDLGLGLLRAYVEHATVWQDAAPRPSAQRVAGLELDSRDIDLPLDVLRRLAGNLSFTVGLHRPLDGTMKGRTVGTLSVIVRP</sequence>
<gene>
    <name evidence="3" type="ORF">GETHED_28030</name>
</gene>
<dbReference type="EMBL" id="BSDC01000005">
    <property type="protein sequence ID" value="GLH68439.1"/>
    <property type="molecule type" value="Genomic_DNA"/>
</dbReference>
<feature type="chain" id="PRO_5045749257" evidence="2">
    <location>
        <begin position="20"/>
        <end position="852"/>
    </location>
</feature>
<keyword evidence="2" id="KW-0732">Signal</keyword>
<evidence type="ECO:0000256" key="1">
    <source>
        <dbReference type="SAM" id="MobiDB-lite"/>
    </source>
</evidence>